<sequence>MSELEAQFEALLNRAEVLGVEGIPDYVREFAFDTDRKWRFDFAWPWPRMKVAVELEGGILSDGPSGHRSKGGVLRDIEKYNRAAELGWRVLRYSIVDVRDRPLQTLEQIERVIGERTPRRGLAGADV</sequence>
<dbReference type="RefSeq" id="WP_145365870.1">
    <property type="nucleotide sequence ID" value="NZ_CP036268.1"/>
</dbReference>
<organism evidence="1 2">
    <name type="scientific">Stratiformator vulcanicus</name>
    <dbReference type="NCBI Taxonomy" id="2527980"/>
    <lineage>
        <taxon>Bacteria</taxon>
        <taxon>Pseudomonadati</taxon>
        <taxon>Planctomycetota</taxon>
        <taxon>Planctomycetia</taxon>
        <taxon>Planctomycetales</taxon>
        <taxon>Planctomycetaceae</taxon>
        <taxon>Stratiformator</taxon>
    </lineage>
</organism>
<gene>
    <name evidence="1" type="ORF">Pan189_41590</name>
</gene>
<evidence type="ECO:0000313" key="1">
    <source>
        <dbReference type="EMBL" id="QDT39750.1"/>
    </source>
</evidence>
<evidence type="ECO:0008006" key="3">
    <source>
        <dbReference type="Google" id="ProtNLM"/>
    </source>
</evidence>
<dbReference type="AlphaFoldDB" id="A0A517R786"/>
<dbReference type="EMBL" id="CP036268">
    <property type="protein sequence ID" value="QDT39750.1"/>
    <property type="molecule type" value="Genomic_DNA"/>
</dbReference>
<dbReference type="KEGG" id="svp:Pan189_41590"/>
<proteinExistence type="predicted"/>
<dbReference type="OrthoDB" id="199866at2"/>
<name>A0A517R786_9PLAN</name>
<keyword evidence="2" id="KW-1185">Reference proteome</keyword>
<protein>
    <recommendedName>
        <fullName evidence="3">DUF559 domain-containing protein</fullName>
    </recommendedName>
</protein>
<dbReference type="Proteomes" id="UP000317318">
    <property type="component" value="Chromosome"/>
</dbReference>
<accession>A0A517R786</accession>
<dbReference type="Gene3D" id="3.40.960.10">
    <property type="entry name" value="VSR Endonuclease"/>
    <property type="match status" value="1"/>
</dbReference>
<reference evidence="1 2" key="1">
    <citation type="submission" date="2019-02" db="EMBL/GenBank/DDBJ databases">
        <title>Deep-cultivation of Planctomycetes and their phenomic and genomic characterization uncovers novel biology.</title>
        <authorList>
            <person name="Wiegand S."/>
            <person name="Jogler M."/>
            <person name="Boedeker C."/>
            <person name="Pinto D."/>
            <person name="Vollmers J."/>
            <person name="Rivas-Marin E."/>
            <person name="Kohn T."/>
            <person name="Peeters S.H."/>
            <person name="Heuer A."/>
            <person name="Rast P."/>
            <person name="Oberbeckmann S."/>
            <person name="Bunk B."/>
            <person name="Jeske O."/>
            <person name="Meyerdierks A."/>
            <person name="Storesund J.E."/>
            <person name="Kallscheuer N."/>
            <person name="Luecker S."/>
            <person name="Lage O.M."/>
            <person name="Pohl T."/>
            <person name="Merkel B.J."/>
            <person name="Hornburger P."/>
            <person name="Mueller R.-W."/>
            <person name="Bruemmer F."/>
            <person name="Labrenz M."/>
            <person name="Spormann A.M."/>
            <person name="Op den Camp H."/>
            <person name="Overmann J."/>
            <person name="Amann R."/>
            <person name="Jetten M.S.M."/>
            <person name="Mascher T."/>
            <person name="Medema M.H."/>
            <person name="Devos D.P."/>
            <person name="Kaster A.-K."/>
            <person name="Ovreas L."/>
            <person name="Rohde M."/>
            <person name="Galperin M.Y."/>
            <person name="Jogler C."/>
        </authorList>
    </citation>
    <scope>NUCLEOTIDE SEQUENCE [LARGE SCALE GENOMIC DNA]</scope>
    <source>
        <strain evidence="1 2">Pan189</strain>
    </source>
</reference>
<evidence type="ECO:0000313" key="2">
    <source>
        <dbReference type="Proteomes" id="UP000317318"/>
    </source>
</evidence>